<evidence type="ECO:0000313" key="3">
    <source>
        <dbReference type="Proteomes" id="UP000466445"/>
    </source>
</evidence>
<organism evidence="2 3">
    <name type="scientific">Mycolicibacterium sarraceniae</name>
    <dbReference type="NCBI Taxonomy" id="1534348"/>
    <lineage>
        <taxon>Bacteria</taxon>
        <taxon>Bacillati</taxon>
        <taxon>Actinomycetota</taxon>
        <taxon>Actinomycetes</taxon>
        <taxon>Mycobacteriales</taxon>
        <taxon>Mycobacteriaceae</taxon>
        <taxon>Mycolicibacterium</taxon>
    </lineage>
</organism>
<gene>
    <name evidence="2" type="ORF">MSAR_14390</name>
</gene>
<dbReference type="KEGG" id="msar:MSAR_14390"/>
<dbReference type="AlphaFoldDB" id="A0A7I7SNI6"/>
<accession>A0A7I7SNI6</accession>
<dbReference type="EMBL" id="AP022595">
    <property type="protein sequence ID" value="BBY58303.1"/>
    <property type="molecule type" value="Genomic_DNA"/>
</dbReference>
<sequence length="107" mass="10826">MAGTHYGGKRVIVKRRRIFIAASAAALVSGSVACAAPAAADCPSGTVPSRFPGVCVAGQSGGRQIPQAIGPSDVTTNLQPNQIPAMNGIPCNLWHSVTCWALAQNGG</sequence>
<evidence type="ECO:0000313" key="2">
    <source>
        <dbReference type="EMBL" id="BBY58303.1"/>
    </source>
</evidence>
<evidence type="ECO:0000256" key="1">
    <source>
        <dbReference type="SAM" id="SignalP"/>
    </source>
</evidence>
<protein>
    <recommendedName>
        <fullName evidence="4">Lipoprotein</fullName>
    </recommendedName>
</protein>
<evidence type="ECO:0008006" key="4">
    <source>
        <dbReference type="Google" id="ProtNLM"/>
    </source>
</evidence>
<dbReference type="Proteomes" id="UP000466445">
    <property type="component" value="Chromosome"/>
</dbReference>
<name>A0A7I7SNI6_9MYCO</name>
<keyword evidence="1" id="KW-0732">Signal</keyword>
<reference evidence="2 3" key="1">
    <citation type="journal article" date="2019" name="Emerg. Microbes Infect.">
        <title>Comprehensive subspecies identification of 175 nontuberculous mycobacteria species based on 7547 genomic profiles.</title>
        <authorList>
            <person name="Matsumoto Y."/>
            <person name="Kinjo T."/>
            <person name="Motooka D."/>
            <person name="Nabeya D."/>
            <person name="Jung N."/>
            <person name="Uechi K."/>
            <person name="Horii T."/>
            <person name="Iida T."/>
            <person name="Fujita J."/>
            <person name="Nakamura S."/>
        </authorList>
    </citation>
    <scope>NUCLEOTIDE SEQUENCE [LARGE SCALE GENOMIC DNA]</scope>
    <source>
        <strain evidence="2 3">JCM 30395</strain>
    </source>
</reference>
<proteinExistence type="predicted"/>
<dbReference type="RefSeq" id="WP_163695700.1">
    <property type="nucleotide sequence ID" value="NZ_AP022595.1"/>
</dbReference>
<feature type="chain" id="PRO_5029624916" description="Lipoprotein" evidence="1">
    <location>
        <begin position="36"/>
        <end position="107"/>
    </location>
</feature>
<feature type="signal peptide" evidence="1">
    <location>
        <begin position="1"/>
        <end position="35"/>
    </location>
</feature>
<keyword evidence="3" id="KW-1185">Reference proteome</keyword>